<evidence type="ECO:0000256" key="3">
    <source>
        <dbReference type="ARBA" id="ARBA00022475"/>
    </source>
</evidence>
<dbReference type="CDD" id="cd01949">
    <property type="entry name" value="GGDEF"/>
    <property type="match status" value="1"/>
</dbReference>
<dbReference type="EMBL" id="JAZHBM010000001">
    <property type="protein sequence ID" value="MEF3081812.1"/>
    <property type="molecule type" value="Genomic_DNA"/>
</dbReference>
<evidence type="ECO:0000256" key="9">
    <source>
        <dbReference type="SAM" id="Phobius"/>
    </source>
</evidence>
<dbReference type="PANTHER" id="PTHR45138">
    <property type="entry name" value="REGULATORY COMPONENTS OF SENSORY TRANSDUCTION SYSTEM"/>
    <property type="match status" value="1"/>
</dbReference>
<dbReference type="Gene3D" id="3.30.70.270">
    <property type="match status" value="1"/>
</dbReference>
<feature type="transmembrane region" description="Helical" evidence="9">
    <location>
        <begin position="70"/>
        <end position="90"/>
    </location>
</feature>
<dbReference type="InterPro" id="IPR043128">
    <property type="entry name" value="Rev_trsase/Diguanyl_cyclase"/>
</dbReference>
<accession>A0ABU7WCW6</accession>
<proteinExistence type="predicted"/>
<feature type="transmembrane region" description="Helical" evidence="9">
    <location>
        <begin position="310"/>
        <end position="327"/>
    </location>
</feature>
<evidence type="ECO:0000313" key="11">
    <source>
        <dbReference type="EMBL" id="MEF3081812.1"/>
    </source>
</evidence>
<evidence type="ECO:0000256" key="4">
    <source>
        <dbReference type="ARBA" id="ARBA00022692"/>
    </source>
</evidence>
<evidence type="ECO:0000256" key="6">
    <source>
        <dbReference type="ARBA" id="ARBA00023136"/>
    </source>
</evidence>
<keyword evidence="3" id="KW-1003">Cell membrane</keyword>
<feature type="transmembrane region" description="Helical" evidence="9">
    <location>
        <begin position="257"/>
        <end position="275"/>
    </location>
</feature>
<evidence type="ECO:0000313" key="12">
    <source>
        <dbReference type="Proteomes" id="UP001358324"/>
    </source>
</evidence>
<dbReference type="InterPro" id="IPR000160">
    <property type="entry name" value="GGDEF_dom"/>
</dbReference>
<dbReference type="InterPro" id="IPR007895">
    <property type="entry name" value="MASE1"/>
</dbReference>
<comment type="catalytic activity">
    <reaction evidence="7">
        <text>2 GTP = 3',3'-c-di-GMP + 2 diphosphate</text>
        <dbReference type="Rhea" id="RHEA:24898"/>
        <dbReference type="ChEBI" id="CHEBI:33019"/>
        <dbReference type="ChEBI" id="CHEBI:37565"/>
        <dbReference type="ChEBI" id="CHEBI:58805"/>
        <dbReference type="EC" id="2.7.7.65"/>
    </reaction>
</comment>
<feature type="transmembrane region" description="Helical" evidence="9">
    <location>
        <begin position="281"/>
        <end position="298"/>
    </location>
</feature>
<feature type="transmembrane region" description="Helical" evidence="9">
    <location>
        <begin position="143"/>
        <end position="162"/>
    </location>
</feature>
<dbReference type="RefSeq" id="WP_332077531.1">
    <property type="nucleotide sequence ID" value="NZ_JAZHBM010000001.1"/>
</dbReference>
<evidence type="ECO:0000256" key="1">
    <source>
        <dbReference type="ARBA" id="ARBA00004651"/>
    </source>
</evidence>
<gene>
    <name evidence="11" type="ORF">V3391_06235</name>
</gene>
<dbReference type="Proteomes" id="UP001358324">
    <property type="component" value="Unassembled WGS sequence"/>
</dbReference>
<keyword evidence="4 9" id="KW-0812">Transmembrane</keyword>
<feature type="transmembrane region" description="Helical" evidence="9">
    <location>
        <begin position="333"/>
        <end position="353"/>
    </location>
</feature>
<dbReference type="GO" id="GO:0052621">
    <property type="term" value="F:diguanylate cyclase activity"/>
    <property type="evidence" value="ECO:0007669"/>
    <property type="project" value="UniProtKB-EC"/>
</dbReference>
<dbReference type="PANTHER" id="PTHR45138:SF9">
    <property type="entry name" value="DIGUANYLATE CYCLASE DGCM-RELATED"/>
    <property type="match status" value="1"/>
</dbReference>
<dbReference type="SUPFAM" id="SSF55073">
    <property type="entry name" value="Nucleotide cyclase"/>
    <property type="match status" value="1"/>
</dbReference>
<keyword evidence="11" id="KW-0808">Transferase</keyword>
<dbReference type="InterPro" id="IPR050469">
    <property type="entry name" value="Diguanylate_Cyclase"/>
</dbReference>
<comment type="subcellular location">
    <subcellularLocation>
        <location evidence="1">Cell membrane</location>
        <topology evidence="1">Multi-pass membrane protein</topology>
    </subcellularLocation>
</comment>
<protein>
    <recommendedName>
        <fullName evidence="2">diguanylate cyclase</fullName>
        <ecNumber evidence="2">2.7.7.65</ecNumber>
    </recommendedName>
</protein>
<dbReference type="Pfam" id="PF00990">
    <property type="entry name" value="GGDEF"/>
    <property type="match status" value="1"/>
</dbReference>
<keyword evidence="5 9" id="KW-1133">Transmembrane helix</keyword>
<evidence type="ECO:0000256" key="5">
    <source>
        <dbReference type="ARBA" id="ARBA00022989"/>
    </source>
</evidence>
<name>A0ABU7WCW6_9GAMM</name>
<comment type="caution">
    <text evidence="11">The sequence shown here is derived from an EMBL/GenBank/DDBJ whole genome shotgun (WGS) entry which is preliminary data.</text>
</comment>
<feature type="transmembrane region" description="Helical" evidence="9">
    <location>
        <begin position="102"/>
        <end position="123"/>
    </location>
</feature>
<dbReference type="PROSITE" id="PS50887">
    <property type="entry name" value="GGDEF"/>
    <property type="match status" value="1"/>
</dbReference>
<evidence type="ECO:0000256" key="7">
    <source>
        <dbReference type="ARBA" id="ARBA00034247"/>
    </source>
</evidence>
<dbReference type="Pfam" id="PF05231">
    <property type="entry name" value="MASE1"/>
    <property type="match status" value="1"/>
</dbReference>
<keyword evidence="8" id="KW-0175">Coiled coil</keyword>
<feature type="domain" description="GGDEF" evidence="10">
    <location>
        <begin position="441"/>
        <end position="579"/>
    </location>
</feature>
<evidence type="ECO:0000256" key="8">
    <source>
        <dbReference type="SAM" id="Coils"/>
    </source>
</evidence>
<dbReference type="SMART" id="SM00267">
    <property type="entry name" value="GGDEF"/>
    <property type="match status" value="1"/>
</dbReference>
<dbReference type="InterPro" id="IPR029787">
    <property type="entry name" value="Nucleotide_cyclase"/>
</dbReference>
<dbReference type="EC" id="2.7.7.65" evidence="2"/>
<keyword evidence="12" id="KW-1185">Reference proteome</keyword>
<organism evidence="11 12">
    <name type="scientific">Luteimonas flava</name>
    <dbReference type="NCBI Taxonomy" id="3115822"/>
    <lineage>
        <taxon>Bacteria</taxon>
        <taxon>Pseudomonadati</taxon>
        <taxon>Pseudomonadota</taxon>
        <taxon>Gammaproteobacteria</taxon>
        <taxon>Lysobacterales</taxon>
        <taxon>Lysobacteraceae</taxon>
        <taxon>Luteimonas</taxon>
    </lineage>
</organism>
<sequence length="628" mass="66926">MPVSPGSPAKAHAADIGAGPACSDRPLPIYLLRSAPCLRRRAAQPGGAASLNVQARLSMSSLLLPSGRPHVIVVGAVLWTALALLTIWCAQAFVMGSPPVTLFWPASGIAFAAVAALGLRWALLVPVALLIAHATFAPVPTGFIPFSVLSNLAGALAGAAFLRIAGAYSAERAASVYGILGGALAMVLVSAAIGTLGLVRSDMVPAADAAVAYMKWMLSNLLGIACVAPPLLLALQTRLRALVDLPLRSAYASATEHGLWLIVCGLAYLFLHWVGSQASHYPLGITAIPLALLVWSAFRFSRLWTATSTLIAVSVVTSLLGLGLAAYRPPSTALDALLLLALLNLFAILPLMLMETIHVQRVGVIRSARQMAEATRIREEELECLVAERTRQLDAANRRLEAISQTDTLTGLRNRRYVARQLPLDLAFYERESQLPQASQQALYFALVDIDHFKRINDSLGHRAGDEVLQQFANVLAGLIRSGDYAVRWGGEEFLLVLRPMPPASVALLGGRICAQVAGHAFEVTGHLPLSLTCSVGFSQRAPWDSTTGLPWKQTIEIADAALYWVKHNGRNNWALLQPAADVPAGLLVDRIRDDAQAAIDEGIALLRHGGGDLRPDADDTTSIAHVV</sequence>
<keyword evidence="11" id="KW-0548">Nucleotidyltransferase</keyword>
<evidence type="ECO:0000259" key="10">
    <source>
        <dbReference type="PROSITE" id="PS50887"/>
    </source>
</evidence>
<feature type="transmembrane region" description="Helical" evidence="9">
    <location>
        <begin position="174"/>
        <end position="196"/>
    </location>
</feature>
<feature type="coiled-coil region" evidence="8">
    <location>
        <begin position="379"/>
        <end position="406"/>
    </location>
</feature>
<dbReference type="NCBIfam" id="TIGR00254">
    <property type="entry name" value="GGDEF"/>
    <property type="match status" value="1"/>
</dbReference>
<reference evidence="11 12" key="1">
    <citation type="submission" date="2024-01" db="EMBL/GenBank/DDBJ databases">
        <title>Novel species of the genus Luteimonas isolated from rivers.</title>
        <authorList>
            <person name="Lu H."/>
        </authorList>
    </citation>
    <scope>NUCLEOTIDE SEQUENCE [LARGE SCALE GENOMIC DNA]</scope>
    <source>
        <strain evidence="11 12">SMYT11W</strain>
    </source>
</reference>
<keyword evidence="6 9" id="KW-0472">Membrane</keyword>
<feature type="transmembrane region" description="Helical" evidence="9">
    <location>
        <begin position="216"/>
        <end position="236"/>
    </location>
</feature>
<evidence type="ECO:0000256" key="2">
    <source>
        <dbReference type="ARBA" id="ARBA00012528"/>
    </source>
</evidence>